<sequence>MDTFKDIWIWFWIVIFGMAMIVGLIGGWSYILEKING</sequence>
<protein>
    <submittedName>
        <fullName evidence="2">Uncharacterized protein</fullName>
    </submittedName>
</protein>
<evidence type="ECO:0000313" key="2">
    <source>
        <dbReference type="EMBL" id="KKN35035.1"/>
    </source>
</evidence>
<accession>A0A0F9PTQ3</accession>
<dbReference type="AlphaFoldDB" id="A0A0F9PTQ3"/>
<keyword evidence="1" id="KW-0812">Transmembrane</keyword>
<organism evidence="2">
    <name type="scientific">marine sediment metagenome</name>
    <dbReference type="NCBI Taxonomy" id="412755"/>
    <lineage>
        <taxon>unclassified sequences</taxon>
        <taxon>metagenomes</taxon>
        <taxon>ecological metagenomes</taxon>
    </lineage>
</organism>
<gene>
    <name evidence="2" type="ORF">LCGC14_0787840</name>
</gene>
<reference evidence="2" key="1">
    <citation type="journal article" date="2015" name="Nature">
        <title>Complex archaea that bridge the gap between prokaryotes and eukaryotes.</title>
        <authorList>
            <person name="Spang A."/>
            <person name="Saw J.H."/>
            <person name="Jorgensen S.L."/>
            <person name="Zaremba-Niedzwiedzka K."/>
            <person name="Martijn J."/>
            <person name="Lind A.E."/>
            <person name="van Eijk R."/>
            <person name="Schleper C."/>
            <person name="Guy L."/>
            <person name="Ettema T.J."/>
        </authorList>
    </citation>
    <scope>NUCLEOTIDE SEQUENCE</scope>
</reference>
<keyword evidence="1" id="KW-1133">Transmembrane helix</keyword>
<dbReference type="EMBL" id="LAZR01002068">
    <property type="protein sequence ID" value="KKN35035.1"/>
    <property type="molecule type" value="Genomic_DNA"/>
</dbReference>
<keyword evidence="1" id="KW-0472">Membrane</keyword>
<evidence type="ECO:0000256" key="1">
    <source>
        <dbReference type="SAM" id="Phobius"/>
    </source>
</evidence>
<feature type="transmembrane region" description="Helical" evidence="1">
    <location>
        <begin position="7"/>
        <end position="31"/>
    </location>
</feature>
<comment type="caution">
    <text evidence="2">The sequence shown here is derived from an EMBL/GenBank/DDBJ whole genome shotgun (WGS) entry which is preliminary data.</text>
</comment>
<name>A0A0F9PTQ3_9ZZZZ</name>
<proteinExistence type="predicted"/>